<dbReference type="RefSeq" id="WP_166283948.1">
    <property type="nucleotide sequence ID" value="NZ_JTHE03000031.1"/>
</dbReference>
<dbReference type="Proteomes" id="UP000031561">
    <property type="component" value="Unassembled WGS sequence"/>
</dbReference>
<evidence type="ECO:0008006" key="4">
    <source>
        <dbReference type="Google" id="ProtNLM"/>
    </source>
</evidence>
<protein>
    <recommendedName>
        <fullName evidence="4">Secreted mucin</fullName>
    </recommendedName>
</protein>
<proteinExistence type="predicted"/>
<dbReference type="AlphaFoldDB" id="A0ABD4T1J4"/>
<feature type="region of interest" description="Disordered" evidence="1">
    <location>
        <begin position="16"/>
        <end position="91"/>
    </location>
</feature>
<keyword evidence="3" id="KW-1185">Reference proteome</keyword>
<evidence type="ECO:0000256" key="1">
    <source>
        <dbReference type="SAM" id="MobiDB-lite"/>
    </source>
</evidence>
<name>A0ABD4T1J4_9CYAN</name>
<accession>A0ABD4T1J4</accession>
<gene>
    <name evidence="2" type="ORF">QQ91_0004815</name>
</gene>
<organism evidence="2 3">
    <name type="scientific">Lyngbya confervoides BDU141951</name>
    <dbReference type="NCBI Taxonomy" id="1574623"/>
    <lineage>
        <taxon>Bacteria</taxon>
        <taxon>Bacillati</taxon>
        <taxon>Cyanobacteriota</taxon>
        <taxon>Cyanophyceae</taxon>
        <taxon>Oscillatoriophycideae</taxon>
        <taxon>Oscillatoriales</taxon>
        <taxon>Microcoleaceae</taxon>
        <taxon>Lyngbya</taxon>
    </lineage>
</organism>
<evidence type="ECO:0000313" key="3">
    <source>
        <dbReference type="Proteomes" id="UP000031561"/>
    </source>
</evidence>
<sequence length="101" mass="10492">MKVLAVILVAQFGVPFPSTPSPVVESPASPPLQRVERSAEVIEESSPEPRGEIEETSPVAEEGVSPAPTRSPSLAEQVPEGLGEQIGTGSAAWGGYKHCVS</sequence>
<evidence type="ECO:0000313" key="2">
    <source>
        <dbReference type="EMBL" id="MCM1982152.1"/>
    </source>
</evidence>
<dbReference type="EMBL" id="JTHE03000031">
    <property type="protein sequence ID" value="MCM1982152.1"/>
    <property type="molecule type" value="Genomic_DNA"/>
</dbReference>
<reference evidence="2 3" key="1">
    <citation type="journal article" date="2015" name="Genome Announc.">
        <title>Draft Genome Sequence of Filamentous Marine Cyanobacterium Lyngbya confervoides Strain BDU141951.</title>
        <authorList>
            <person name="Chandrababunaidu M.M."/>
            <person name="Sen D."/>
            <person name="Tripathy S."/>
        </authorList>
    </citation>
    <scope>NUCLEOTIDE SEQUENCE [LARGE SCALE GENOMIC DNA]</scope>
    <source>
        <strain evidence="2 3">BDU141951</strain>
    </source>
</reference>
<comment type="caution">
    <text evidence="2">The sequence shown here is derived from an EMBL/GenBank/DDBJ whole genome shotgun (WGS) entry which is preliminary data.</text>
</comment>